<dbReference type="InterPro" id="IPR001647">
    <property type="entry name" value="HTH_TetR"/>
</dbReference>
<dbReference type="SUPFAM" id="SSF46689">
    <property type="entry name" value="Homeodomain-like"/>
    <property type="match status" value="1"/>
</dbReference>
<evidence type="ECO:0000313" key="7">
    <source>
        <dbReference type="EMBL" id="KPA87952.1"/>
    </source>
</evidence>
<feature type="DNA-binding region" description="H-T-H motif" evidence="4">
    <location>
        <begin position="40"/>
        <end position="59"/>
    </location>
</feature>
<dbReference type="InterPro" id="IPR009057">
    <property type="entry name" value="Homeodomain-like_sf"/>
</dbReference>
<evidence type="ECO:0000256" key="5">
    <source>
        <dbReference type="SAM" id="MobiDB-lite"/>
    </source>
</evidence>
<comment type="caution">
    <text evidence="7">The sequence shown here is derived from an EMBL/GenBank/DDBJ whole genome shotgun (WGS) entry which is preliminary data.</text>
</comment>
<sequence length="208" mass="22881">MARAALAIASQAPEQKPSRHLETRTKAVALFARRGFAQVGLRELAAHLGIQPGSIYNHIESKQALLFELIESLHLDLLEIVAAPSARASRSAEKRLDALITAHLDLHRDKADFFRVAEHEFHCLDDSQQAAVLELRRRYESHLVKLLTPLGLSPDESLARTTVRTFLCLLNNLPAWTDDAGLEPQGHRLLMHGIALGAVKGALASASR</sequence>
<keyword evidence="1" id="KW-0805">Transcription regulation</keyword>
<accession>A0A0M9GCV9</accession>
<keyword evidence="2 4" id="KW-0238">DNA-binding</keyword>
<evidence type="ECO:0000256" key="4">
    <source>
        <dbReference type="PROSITE-ProRule" id="PRU00335"/>
    </source>
</evidence>
<dbReference type="OrthoDB" id="7028830at2"/>
<proteinExistence type="predicted"/>
<dbReference type="GO" id="GO:0003700">
    <property type="term" value="F:DNA-binding transcription factor activity"/>
    <property type="evidence" value="ECO:0007669"/>
    <property type="project" value="TreeGrafter"/>
</dbReference>
<dbReference type="SUPFAM" id="SSF48498">
    <property type="entry name" value="Tetracyclin repressor-like, C-terminal domain"/>
    <property type="match status" value="1"/>
</dbReference>
<feature type="region of interest" description="Disordered" evidence="5">
    <location>
        <begin position="1"/>
        <end position="20"/>
    </location>
</feature>
<gene>
    <name evidence="7" type="ORF">PF66_05529</name>
</gene>
<dbReference type="PRINTS" id="PR00455">
    <property type="entry name" value="HTHTETR"/>
</dbReference>
<dbReference type="AlphaFoldDB" id="A0A0M9GCV9"/>
<dbReference type="Gene3D" id="1.10.357.10">
    <property type="entry name" value="Tetracycline Repressor, domain 2"/>
    <property type="match status" value="1"/>
</dbReference>
<dbReference type="Gene3D" id="1.10.10.60">
    <property type="entry name" value="Homeodomain-like"/>
    <property type="match status" value="1"/>
</dbReference>
<dbReference type="Pfam" id="PF17932">
    <property type="entry name" value="TetR_C_24"/>
    <property type="match status" value="1"/>
</dbReference>
<evidence type="ECO:0000256" key="2">
    <source>
        <dbReference type="ARBA" id="ARBA00023125"/>
    </source>
</evidence>
<dbReference type="PANTHER" id="PTHR30055">
    <property type="entry name" value="HTH-TYPE TRANSCRIPTIONAL REGULATOR RUTR"/>
    <property type="match status" value="1"/>
</dbReference>
<dbReference type="PANTHER" id="PTHR30055:SF234">
    <property type="entry name" value="HTH-TYPE TRANSCRIPTIONAL REGULATOR BETI"/>
    <property type="match status" value="1"/>
</dbReference>
<dbReference type="InterPro" id="IPR041490">
    <property type="entry name" value="KstR2_TetR_C"/>
</dbReference>
<feature type="domain" description="HTH tetR-type" evidence="6">
    <location>
        <begin position="17"/>
        <end position="77"/>
    </location>
</feature>
<evidence type="ECO:0000313" key="8">
    <source>
        <dbReference type="Proteomes" id="UP000037931"/>
    </source>
</evidence>
<name>A0A0M9GCV9_9PSED</name>
<dbReference type="InterPro" id="IPR050109">
    <property type="entry name" value="HTH-type_TetR-like_transc_reg"/>
</dbReference>
<evidence type="ECO:0000256" key="1">
    <source>
        <dbReference type="ARBA" id="ARBA00023015"/>
    </source>
</evidence>
<evidence type="ECO:0000256" key="3">
    <source>
        <dbReference type="ARBA" id="ARBA00023163"/>
    </source>
</evidence>
<dbReference type="RefSeq" id="WP_054061221.1">
    <property type="nucleotide sequence ID" value="NZ_JAQMZR010000055.1"/>
</dbReference>
<protein>
    <submittedName>
        <fullName evidence="7">Transcriptional regulator, TetR family</fullName>
    </submittedName>
</protein>
<organism evidence="7 8">
    <name type="scientific">Pseudomonas asplenii</name>
    <dbReference type="NCBI Taxonomy" id="53407"/>
    <lineage>
        <taxon>Bacteria</taxon>
        <taxon>Pseudomonadati</taxon>
        <taxon>Pseudomonadota</taxon>
        <taxon>Gammaproteobacteria</taxon>
        <taxon>Pseudomonadales</taxon>
        <taxon>Pseudomonadaceae</taxon>
        <taxon>Pseudomonas</taxon>
    </lineage>
</organism>
<dbReference type="STRING" id="50340.PF66_05529"/>
<dbReference type="Pfam" id="PF00440">
    <property type="entry name" value="TetR_N"/>
    <property type="match status" value="1"/>
</dbReference>
<evidence type="ECO:0000259" key="6">
    <source>
        <dbReference type="PROSITE" id="PS50977"/>
    </source>
</evidence>
<dbReference type="GO" id="GO:0000976">
    <property type="term" value="F:transcription cis-regulatory region binding"/>
    <property type="evidence" value="ECO:0007669"/>
    <property type="project" value="TreeGrafter"/>
</dbReference>
<dbReference type="PROSITE" id="PS50977">
    <property type="entry name" value="HTH_TETR_2"/>
    <property type="match status" value="1"/>
</dbReference>
<reference evidence="7 8" key="1">
    <citation type="journal article" date="2015" name="PLoS ONE">
        <title>Rice-Infecting Pseudomonas Genomes Are Highly Accessorized and Harbor Multiple Putative Virulence Mechanisms to Cause Sheath Brown Rot.</title>
        <authorList>
            <person name="Quibod I.L."/>
            <person name="Grande G."/>
            <person name="Oreiro E.G."/>
            <person name="Borja F.N."/>
            <person name="Dossa G.S."/>
            <person name="Mauleon R."/>
            <person name="Cruz C.V."/>
            <person name="Oliva R."/>
        </authorList>
    </citation>
    <scope>NUCLEOTIDE SEQUENCE [LARGE SCALE GENOMIC DNA]</scope>
    <source>
        <strain evidence="7 8">IRRI 6609</strain>
    </source>
</reference>
<dbReference type="InterPro" id="IPR036271">
    <property type="entry name" value="Tet_transcr_reg_TetR-rel_C_sf"/>
</dbReference>
<keyword evidence="3" id="KW-0804">Transcription</keyword>
<dbReference type="PATRIC" id="fig|50340.43.peg.3243"/>
<keyword evidence="8" id="KW-1185">Reference proteome</keyword>
<dbReference type="EMBL" id="JSYZ01000025">
    <property type="protein sequence ID" value="KPA87952.1"/>
    <property type="molecule type" value="Genomic_DNA"/>
</dbReference>
<dbReference type="Proteomes" id="UP000037931">
    <property type="component" value="Unassembled WGS sequence"/>
</dbReference>